<name>A0A2S5VXD6_9MICO</name>
<feature type="transmembrane region" description="Helical" evidence="2">
    <location>
        <begin position="322"/>
        <end position="340"/>
    </location>
</feature>
<accession>A0A2S5VXD6</accession>
<proteinExistence type="predicted"/>
<dbReference type="Proteomes" id="UP000239241">
    <property type="component" value="Unassembled WGS sequence"/>
</dbReference>
<dbReference type="EMBL" id="PSXY01000002">
    <property type="protein sequence ID" value="PPF70968.1"/>
    <property type="molecule type" value="Genomic_DNA"/>
</dbReference>
<evidence type="ECO:0000256" key="1">
    <source>
        <dbReference type="SAM" id="MobiDB-lite"/>
    </source>
</evidence>
<sequence length="379" mass="39427">MPGRVLLFPRDPEVPMTGRRRTPSPDRLRGVAWRSLYALVLVGLAVSAAPPATAAEDITWAVSPATDGAPDDRSWIELDLAPGATADEEAAVRNLSDQTVTFRIDAADGYFTDKGRFSMLPSDKESVDAGTWISAPESVTVEPGGTGIVPFTVSVPDKAEPGDHAAGLAASLVSVGADADGASVGVESRIGFRVMTRVTGAVAPGVAMEAVRSEYRPSWNPFAPGSLILDAEIVNTGNVRLLIDGTAEAQGASAPIVAEDAARQELLPGDRRAVSIPLDGIWPLFIVGAELTVAPTVIAPDGAEPLSLAPVTSTTTIVAIPWSQLLVLLGVALILSAILVGRSRSRRRVAALVQQAKEEGLREGAGSGRPRDERVDAGA</sequence>
<feature type="region of interest" description="Disordered" evidence="1">
    <location>
        <begin position="356"/>
        <end position="379"/>
    </location>
</feature>
<feature type="compositionally biased region" description="Basic and acidic residues" evidence="1">
    <location>
        <begin position="369"/>
        <end position="379"/>
    </location>
</feature>
<evidence type="ECO:0008006" key="5">
    <source>
        <dbReference type="Google" id="ProtNLM"/>
    </source>
</evidence>
<organism evidence="3 4">
    <name type="scientific">Clavibacter michiganensis</name>
    <dbReference type="NCBI Taxonomy" id="28447"/>
    <lineage>
        <taxon>Bacteria</taxon>
        <taxon>Bacillati</taxon>
        <taxon>Actinomycetota</taxon>
        <taxon>Actinomycetes</taxon>
        <taxon>Micrococcales</taxon>
        <taxon>Microbacteriaceae</taxon>
        <taxon>Clavibacter</taxon>
    </lineage>
</organism>
<protein>
    <recommendedName>
        <fullName evidence="5">DUF916 domain-containing protein</fullName>
    </recommendedName>
</protein>
<evidence type="ECO:0000313" key="3">
    <source>
        <dbReference type="EMBL" id="PPF70968.1"/>
    </source>
</evidence>
<gene>
    <name evidence="3" type="ORF">C5E16_01590</name>
</gene>
<keyword evidence="2" id="KW-1133">Transmembrane helix</keyword>
<comment type="caution">
    <text evidence="3">The sequence shown here is derived from an EMBL/GenBank/DDBJ whole genome shotgun (WGS) entry which is preliminary data.</text>
</comment>
<evidence type="ECO:0000313" key="4">
    <source>
        <dbReference type="Proteomes" id="UP000239241"/>
    </source>
</evidence>
<evidence type="ECO:0000256" key="2">
    <source>
        <dbReference type="SAM" id="Phobius"/>
    </source>
</evidence>
<keyword evidence="2" id="KW-0472">Membrane</keyword>
<keyword evidence="2" id="KW-0812">Transmembrane</keyword>
<reference evidence="3 4" key="1">
    <citation type="submission" date="2018-02" db="EMBL/GenBank/DDBJ databases">
        <title>Bacteriophage NCPPB3778 and a type I-E CRISPR drive the evolution of the US Biological Select Agent, Rathayibacter toxicus.</title>
        <authorList>
            <person name="Davis E.W.II."/>
            <person name="Tabima J.F."/>
            <person name="Weisberg A.J."/>
            <person name="Lopes L.D."/>
            <person name="Wiseman M.S."/>
            <person name="Wiseman M.S."/>
            <person name="Pupko T."/>
            <person name="Belcher M.S."/>
            <person name="Sechler A.J."/>
            <person name="Tancos M.A."/>
            <person name="Schroeder B.K."/>
            <person name="Murray T.D."/>
            <person name="Luster D.G."/>
            <person name="Schneider W.L."/>
            <person name="Rogers E."/>
            <person name="Andreote F.D."/>
            <person name="Grunwald N.J."/>
            <person name="Putnam M.L."/>
            <person name="Chang J.H."/>
        </authorList>
    </citation>
    <scope>NUCLEOTIDE SEQUENCE [LARGE SCALE GENOMIC DNA]</scope>
    <source>
        <strain evidence="3 4">AY1B3</strain>
    </source>
</reference>
<dbReference type="AlphaFoldDB" id="A0A2S5VXD6"/>